<reference evidence="6 7" key="1">
    <citation type="journal article" date="2023" name="Nucleic Acids Res.">
        <title>The hologenome of Daphnia magna reveals possible DNA methylation and microbiome-mediated evolution of the host genome.</title>
        <authorList>
            <person name="Chaturvedi A."/>
            <person name="Li X."/>
            <person name="Dhandapani V."/>
            <person name="Marshall H."/>
            <person name="Kissane S."/>
            <person name="Cuenca-Cambronero M."/>
            <person name="Asole G."/>
            <person name="Calvet F."/>
            <person name="Ruiz-Romero M."/>
            <person name="Marangio P."/>
            <person name="Guigo R."/>
            <person name="Rago D."/>
            <person name="Mirbahai L."/>
            <person name="Eastwood N."/>
            <person name="Colbourne J.K."/>
            <person name="Zhou J."/>
            <person name="Mallon E."/>
            <person name="Orsini L."/>
        </authorList>
    </citation>
    <scope>NUCLEOTIDE SEQUENCE [LARGE SCALE GENOMIC DNA]</scope>
    <source>
        <strain evidence="6">LRV0_1</strain>
    </source>
</reference>
<organism evidence="6 7">
    <name type="scientific">Daphnia magna</name>
    <dbReference type="NCBI Taxonomy" id="35525"/>
    <lineage>
        <taxon>Eukaryota</taxon>
        <taxon>Metazoa</taxon>
        <taxon>Ecdysozoa</taxon>
        <taxon>Arthropoda</taxon>
        <taxon>Crustacea</taxon>
        <taxon>Branchiopoda</taxon>
        <taxon>Diplostraca</taxon>
        <taxon>Cladocera</taxon>
        <taxon>Anomopoda</taxon>
        <taxon>Daphniidae</taxon>
        <taxon>Daphnia</taxon>
    </lineage>
</organism>
<name>A0ABQ9YWL8_9CRUS</name>
<evidence type="ECO:0000256" key="4">
    <source>
        <dbReference type="RuleBase" id="RU000304"/>
    </source>
</evidence>
<evidence type="ECO:0000313" key="6">
    <source>
        <dbReference type="EMBL" id="KAK4005038.1"/>
    </source>
</evidence>
<keyword evidence="1 3" id="KW-0547">Nucleotide-binding</keyword>
<evidence type="ECO:0000256" key="1">
    <source>
        <dbReference type="ARBA" id="ARBA00022741"/>
    </source>
</evidence>
<dbReference type="PROSITE" id="PS50011">
    <property type="entry name" value="PROTEIN_KINASE_DOM"/>
    <property type="match status" value="1"/>
</dbReference>
<dbReference type="InterPro" id="IPR000719">
    <property type="entry name" value="Prot_kinase_dom"/>
</dbReference>
<dbReference type="InterPro" id="IPR008271">
    <property type="entry name" value="Ser/Thr_kinase_AS"/>
</dbReference>
<keyword evidence="7" id="KW-1185">Reference proteome</keyword>
<gene>
    <name evidence="6" type="ORF">OUZ56_006762</name>
</gene>
<comment type="caution">
    <text evidence="6">The sequence shown here is derived from an EMBL/GenBank/DDBJ whole genome shotgun (WGS) entry which is preliminary data.</text>
</comment>
<feature type="binding site" evidence="3">
    <location>
        <position position="39"/>
    </location>
    <ligand>
        <name>ATP</name>
        <dbReference type="ChEBI" id="CHEBI:30616"/>
    </ligand>
</feature>
<dbReference type="PANTHER" id="PTHR13954">
    <property type="entry name" value="IRE1-RELATED"/>
    <property type="match status" value="1"/>
</dbReference>
<dbReference type="InterPro" id="IPR017441">
    <property type="entry name" value="Protein_kinase_ATP_BS"/>
</dbReference>
<dbReference type="Proteomes" id="UP001234178">
    <property type="component" value="Unassembled WGS sequence"/>
</dbReference>
<dbReference type="PANTHER" id="PTHR13954:SF6">
    <property type="entry name" value="NON-SPECIFIC SERINE_THREONINE PROTEIN KINASE"/>
    <property type="match status" value="1"/>
</dbReference>
<evidence type="ECO:0000313" key="7">
    <source>
        <dbReference type="Proteomes" id="UP001234178"/>
    </source>
</evidence>
<dbReference type="PROSITE" id="PS00108">
    <property type="entry name" value="PROTEIN_KINASE_ST"/>
    <property type="match status" value="1"/>
</dbReference>
<dbReference type="SUPFAM" id="SSF56112">
    <property type="entry name" value="Protein kinase-like (PK-like)"/>
    <property type="match status" value="1"/>
</dbReference>
<sequence>MSVTGEYETSVSQDATFLGKGAYGIVYEGSWNEKRVAIKRIDKTEFFVSNSSADSTNARQQREEENMKKLDHPNVLKLLHVKIDKNYKYFYLELCEGTIGDYIRGSYTGPMPPPEADSLYQMASGLAYIHSMGLVHRDVKDDNVLIYKSTTEEKTRLKISDFGFSKPTTASGTYSLKSGVKGTRHYFSPELLMLSDEQAKSGILDHQRSNISSDIFALGCLFYSYLTKGKHPFEDSRGFYLIPANVLEGKYNLEGITDPLFQSIVEGMIAAVPVTRLGLDAVQLKLTPRLTH</sequence>
<proteinExistence type="inferred from homology"/>
<dbReference type="PROSITE" id="PS00107">
    <property type="entry name" value="PROTEIN_KINASE_ATP"/>
    <property type="match status" value="1"/>
</dbReference>
<dbReference type="InterPro" id="IPR011009">
    <property type="entry name" value="Kinase-like_dom_sf"/>
</dbReference>
<feature type="domain" description="Protein kinase" evidence="5">
    <location>
        <begin position="12"/>
        <end position="292"/>
    </location>
</feature>
<dbReference type="EMBL" id="JAOYFB010000001">
    <property type="protein sequence ID" value="KAK4005038.1"/>
    <property type="molecule type" value="Genomic_DNA"/>
</dbReference>
<evidence type="ECO:0000256" key="2">
    <source>
        <dbReference type="ARBA" id="ARBA00022840"/>
    </source>
</evidence>
<keyword evidence="4" id="KW-0418">Kinase</keyword>
<keyword evidence="4" id="KW-0808">Transferase</keyword>
<dbReference type="Pfam" id="PF00069">
    <property type="entry name" value="Pkinase"/>
    <property type="match status" value="1"/>
</dbReference>
<comment type="similarity">
    <text evidence="4">Belongs to the protein kinase superfamily.</text>
</comment>
<evidence type="ECO:0000259" key="5">
    <source>
        <dbReference type="PROSITE" id="PS50011"/>
    </source>
</evidence>
<dbReference type="Gene3D" id="1.10.510.10">
    <property type="entry name" value="Transferase(Phosphotransferase) domain 1"/>
    <property type="match status" value="1"/>
</dbReference>
<protein>
    <recommendedName>
        <fullName evidence="5">Protein kinase domain-containing protein</fullName>
    </recommendedName>
</protein>
<accession>A0ABQ9YWL8</accession>
<dbReference type="SMART" id="SM00220">
    <property type="entry name" value="S_TKc"/>
    <property type="match status" value="1"/>
</dbReference>
<dbReference type="InterPro" id="IPR045133">
    <property type="entry name" value="IRE1/2-like"/>
</dbReference>
<evidence type="ECO:0000256" key="3">
    <source>
        <dbReference type="PROSITE-ProRule" id="PRU10141"/>
    </source>
</evidence>
<keyword evidence="2 3" id="KW-0067">ATP-binding</keyword>
<keyword evidence="4" id="KW-0723">Serine/threonine-protein kinase</keyword>